<gene>
    <name evidence="1" type="ORF">SOO65_15925</name>
</gene>
<dbReference type="CDD" id="cd07040">
    <property type="entry name" value="HP"/>
    <property type="match status" value="1"/>
</dbReference>
<dbReference type="AlphaFoldDB" id="A0AAX4HLN8"/>
<accession>A0AAX4HLN8</accession>
<keyword evidence="2" id="KW-1185">Reference proteome</keyword>
<name>A0AAX4HLN8_9BACT</name>
<protein>
    <submittedName>
        <fullName evidence="1">Histidine phosphatase family protein</fullName>
        <ecNumber evidence="1">3.1.3.-</ecNumber>
    </submittedName>
</protein>
<keyword evidence="1" id="KW-0378">Hydrolase</keyword>
<dbReference type="EMBL" id="CP139487">
    <property type="protein sequence ID" value="WPU64183.1"/>
    <property type="molecule type" value="Genomic_DNA"/>
</dbReference>
<dbReference type="InterPro" id="IPR029033">
    <property type="entry name" value="His_PPase_superfam"/>
</dbReference>
<dbReference type="EC" id="3.1.3.-" evidence="1"/>
<dbReference type="GO" id="GO:0016787">
    <property type="term" value="F:hydrolase activity"/>
    <property type="evidence" value="ECO:0007669"/>
    <property type="project" value="UniProtKB-KW"/>
</dbReference>
<dbReference type="InterPro" id="IPR013078">
    <property type="entry name" value="His_Pase_superF_clade-1"/>
</dbReference>
<organism evidence="1 2">
    <name type="scientific">Peredibacter starrii</name>
    <dbReference type="NCBI Taxonomy" id="28202"/>
    <lineage>
        <taxon>Bacteria</taxon>
        <taxon>Pseudomonadati</taxon>
        <taxon>Bdellovibrionota</taxon>
        <taxon>Bacteriovoracia</taxon>
        <taxon>Bacteriovoracales</taxon>
        <taxon>Bacteriovoracaceae</taxon>
        <taxon>Peredibacter</taxon>
    </lineage>
</organism>
<dbReference type="Proteomes" id="UP001324634">
    <property type="component" value="Chromosome"/>
</dbReference>
<evidence type="ECO:0000313" key="1">
    <source>
        <dbReference type="EMBL" id="WPU64183.1"/>
    </source>
</evidence>
<dbReference type="SUPFAM" id="SSF53254">
    <property type="entry name" value="Phosphoglycerate mutase-like"/>
    <property type="match status" value="1"/>
</dbReference>
<sequence>MRLIFLRHGLAEGHFSFDQDADFERELTAEGIKRLHQTFKQFRKVESNIDVIFSSPLARAIQTAELFWSYYQDSDLEMMADLDILDDPRHLVEYISFLPTDGTYVFVGHDPHITKVIAALLALHPEHEFMTIKKGGICVLEGGMWKGFTMELLVSPKFLRTITD</sequence>
<evidence type="ECO:0000313" key="2">
    <source>
        <dbReference type="Proteomes" id="UP001324634"/>
    </source>
</evidence>
<dbReference type="KEGG" id="psti:SOO65_15925"/>
<dbReference type="Pfam" id="PF00300">
    <property type="entry name" value="His_Phos_1"/>
    <property type="match status" value="1"/>
</dbReference>
<proteinExistence type="predicted"/>
<dbReference type="Gene3D" id="3.40.50.1240">
    <property type="entry name" value="Phosphoglycerate mutase-like"/>
    <property type="match status" value="1"/>
</dbReference>
<reference evidence="1 2" key="1">
    <citation type="submission" date="2023-11" db="EMBL/GenBank/DDBJ databases">
        <title>Peredibacter starrii A3.12.</title>
        <authorList>
            <person name="Mitchell R.J."/>
        </authorList>
    </citation>
    <scope>NUCLEOTIDE SEQUENCE [LARGE SCALE GENOMIC DNA]</scope>
    <source>
        <strain evidence="1 2">A3.12</strain>
    </source>
</reference>
<dbReference type="RefSeq" id="WP_321392492.1">
    <property type="nucleotide sequence ID" value="NZ_CP139487.1"/>
</dbReference>